<dbReference type="GO" id="GO:0005524">
    <property type="term" value="F:ATP binding"/>
    <property type="evidence" value="ECO:0007669"/>
    <property type="project" value="UniProtKB-KW"/>
</dbReference>
<dbReference type="Pfam" id="PF00370">
    <property type="entry name" value="FGGY_N"/>
    <property type="match status" value="1"/>
</dbReference>
<evidence type="ECO:0000256" key="3">
    <source>
        <dbReference type="ARBA" id="ARBA00022741"/>
    </source>
</evidence>
<dbReference type="SUPFAM" id="SSF53067">
    <property type="entry name" value="Actin-like ATPase domain"/>
    <property type="match status" value="2"/>
</dbReference>
<dbReference type="PANTHER" id="PTHR10196">
    <property type="entry name" value="SUGAR KINASE"/>
    <property type="match status" value="1"/>
</dbReference>
<dbReference type="InterPro" id="IPR005999">
    <property type="entry name" value="Glycerol_kin"/>
</dbReference>
<dbReference type="RefSeq" id="WP_198142689.1">
    <property type="nucleotide sequence ID" value="NZ_CAIJCT010000016.1"/>
</dbReference>
<dbReference type="GO" id="GO:0004370">
    <property type="term" value="F:glycerol kinase activity"/>
    <property type="evidence" value="ECO:0007669"/>
    <property type="project" value="InterPro"/>
</dbReference>
<dbReference type="GO" id="GO:0006072">
    <property type="term" value="P:glycerol-3-phosphate metabolic process"/>
    <property type="evidence" value="ECO:0007669"/>
    <property type="project" value="InterPro"/>
</dbReference>
<feature type="domain" description="Carbohydrate kinase FGGY N-terminal" evidence="9">
    <location>
        <begin position="3"/>
        <end position="248"/>
    </location>
</feature>
<dbReference type="Pfam" id="PF02782">
    <property type="entry name" value="FGGY_C"/>
    <property type="match status" value="1"/>
</dbReference>
<evidence type="ECO:0000259" key="9">
    <source>
        <dbReference type="Pfam" id="PF00370"/>
    </source>
</evidence>
<dbReference type="AlphaFoldDB" id="A0A134AKR9"/>
<dbReference type="NCBIfam" id="TIGR01311">
    <property type="entry name" value="glycerol_kin"/>
    <property type="match status" value="1"/>
</dbReference>
<dbReference type="PANTHER" id="PTHR10196:SF69">
    <property type="entry name" value="GLYCEROL KINASE"/>
    <property type="match status" value="1"/>
</dbReference>
<dbReference type="PATRIC" id="fig|755172.3.peg.251"/>
<evidence type="ECO:0000256" key="2">
    <source>
        <dbReference type="ARBA" id="ARBA00022679"/>
    </source>
</evidence>
<dbReference type="InterPro" id="IPR043129">
    <property type="entry name" value="ATPase_NBD"/>
</dbReference>
<evidence type="ECO:0000256" key="7">
    <source>
        <dbReference type="ARBA" id="ARBA00043149"/>
    </source>
</evidence>
<dbReference type="Gene3D" id="3.30.420.40">
    <property type="match status" value="2"/>
</dbReference>
<dbReference type="FunFam" id="3.30.420.40:FF:000008">
    <property type="entry name" value="Glycerol kinase"/>
    <property type="match status" value="1"/>
</dbReference>
<feature type="domain" description="Carbohydrate kinase FGGY C-terminal" evidence="10">
    <location>
        <begin position="259"/>
        <end position="445"/>
    </location>
</feature>
<dbReference type="PROSITE" id="PS00445">
    <property type="entry name" value="FGGY_KINASES_2"/>
    <property type="match status" value="1"/>
</dbReference>
<protein>
    <recommendedName>
        <fullName evidence="7">ATP:glycerol 3-phosphotransferase</fullName>
    </recommendedName>
</protein>
<dbReference type="InterPro" id="IPR018485">
    <property type="entry name" value="FGGY_C"/>
</dbReference>
<evidence type="ECO:0000256" key="8">
    <source>
        <dbReference type="RuleBase" id="RU003733"/>
    </source>
</evidence>
<keyword evidence="3" id="KW-0547">Nucleotide-binding</keyword>
<dbReference type="InterPro" id="IPR000577">
    <property type="entry name" value="Carb_kinase_FGGY"/>
</dbReference>
<name>A0A134AKR9_9FIRM</name>
<dbReference type="InterPro" id="IPR018484">
    <property type="entry name" value="FGGY_N"/>
</dbReference>
<dbReference type="PIRSF" id="PIRSF000538">
    <property type="entry name" value="GlpK"/>
    <property type="match status" value="1"/>
</dbReference>
<dbReference type="GO" id="GO:0019563">
    <property type="term" value="P:glycerol catabolic process"/>
    <property type="evidence" value="ECO:0007669"/>
    <property type="project" value="TreeGrafter"/>
</dbReference>
<keyword evidence="6" id="KW-0067">ATP-binding</keyword>
<keyword evidence="12" id="KW-1185">Reference proteome</keyword>
<comment type="similarity">
    <text evidence="1 8">Belongs to the FGGY kinase family.</text>
</comment>
<evidence type="ECO:0000256" key="4">
    <source>
        <dbReference type="ARBA" id="ARBA00022777"/>
    </source>
</evidence>
<dbReference type="Proteomes" id="UP000070442">
    <property type="component" value="Unassembled WGS sequence"/>
</dbReference>
<sequence length="497" mass="54236">MKYILAIDAGTTSNRAILFDEDGHVVTVAQKAFKQYFPKPGWVEQDPSEILSTTIGVVAEALAKADIDKRDVVCMGITNQRETTILWDKQTGRAIAPAIVWQCRRTADRAEAVKAKGYGDIVRKKTGLEVDAYFSSTKIGYLLDSVPGARERAEKGEILFGTVDSFLLFHLTGGVHATDMSNASRTMLFNIHTLDWDDELLEIFNVPRACLPEVKPTAYTFGTTLASHFGTSIPVTGMIGDQQAALFGEQCFEVGEVKSTFGTGAFILMNTGHTPVLSEYGLLSSYAWDIGDGPVYAMEGSIFACGSVMEWLKNDLKVIESASETEPLARSVEGDNPLVFVPAFTGLGTPYWDADARGTIFGISRSTGRAHLIKAALDAIAFMTADVIDAMEKDLDGGHDRILVDGGVSQNDYLMERLADLIGRNVHRPELVETTALGAAFMAGIGSGLYKDLSDIKKRASKARVIEPKGMDYSKERSRWVRAVEMTMDVHLEDNAD</sequence>
<dbReference type="STRING" id="755172.HMPREF1863_00260"/>
<evidence type="ECO:0000259" key="10">
    <source>
        <dbReference type="Pfam" id="PF02782"/>
    </source>
</evidence>
<keyword evidence="4 8" id="KW-0418">Kinase</keyword>
<keyword evidence="5" id="KW-0319">Glycerol metabolism</keyword>
<evidence type="ECO:0000256" key="5">
    <source>
        <dbReference type="ARBA" id="ARBA00022798"/>
    </source>
</evidence>
<dbReference type="NCBIfam" id="NF000756">
    <property type="entry name" value="PRK00047.1"/>
    <property type="match status" value="1"/>
</dbReference>
<evidence type="ECO:0000313" key="12">
    <source>
        <dbReference type="Proteomes" id="UP000070442"/>
    </source>
</evidence>
<reference evidence="12" key="1">
    <citation type="submission" date="2016-01" db="EMBL/GenBank/DDBJ databases">
        <authorList>
            <person name="Mitreva M."/>
            <person name="Pepin K.H."/>
            <person name="Mihindukulasuriya K.A."/>
            <person name="Fulton R."/>
            <person name="Fronick C."/>
            <person name="O'Laughlin M."/>
            <person name="Miner T."/>
            <person name="Herter B."/>
            <person name="Rosa B.A."/>
            <person name="Cordes M."/>
            <person name="Tomlinson C."/>
            <person name="Wollam A."/>
            <person name="Palsikar V.B."/>
            <person name="Mardis E.R."/>
            <person name="Wilson R.K."/>
        </authorList>
    </citation>
    <scope>NUCLEOTIDE SEQUENCE [LARGE SCALE GENOMIC DNA]</scope>
    <source>
        <strain evidence="12">DNF00729</strain>
    </source>
</reference>
<gene>
    <name evidence="11" type="ORF">HMPREF1863_00260</name>
</gene>
<keyword evidence="2 8" id="KW-0808">Transferase</keyword>
<evidence type="ECO:0000256" key="1">
    <source>
        <dbReference type="ARBA" id="ARBA00009156"/>
    </source>
</evidence>
<dbReference type="EMBL" id="LSDG01000005">
    <property type="protein sequence ID" value="KXB68239.1"/>
    <property type="molecule type" value="Genomic_DNA"/>
</dbReference>
<dbReference type="InterPro" id="IPR018483">
    <property type="entry name" value="Carb_kinase_FGGY_CS"/>
</dbReference>
<proteinExistence type="inferred from homology"/>
<accession>A0A134AKR9</accession>
<evidence type="ECO:0000256" key="6">
    <source>
        <dbReference type="ARBA" id="ARBA00022840"/>
    </source>
</evidence>
<organism evidence="11 12">
    <name type="scientific">Aedoeadaptatus coxii</name>
    <dbReference type="NCBI Taxonomy" id="755172"/>
    <lineage>
        <taxon>Bacteria</taxon>
        <taxon>Bacillati</taxon>
        <taxon>Bacillota</taxon>
        <taxon>Tissierellia</taxon>
        <taxon>Tissierellales</taxon>
        <taxon>Peptoniphilaceae</taxon>
        <taxon>Aedoeadaptatus</taxon>
    </lineage>
</organism>
<dbReference type="CDD" id="cd07769">
    <property type="entry name" value="ASKHA_NBD_FGGY_GK"/>
    <property type="match status" value="1"/>
</dbReference>
<comment type="caution">
    <text evidence="11">The sequence shown here is derived from an EMBL/GenBank/DDBJ whole genome shotgun (WGS) entry which is preliminary data.</text>
</comment>
<dbReference type="GO" id="GO:0005829">
    <property type="term" value="C:cytosol"/>
    <property type="evidence" value="ECO:0007669"/>
    <property type="project" value="TreeGrafter"/>
</dbReference>
<evidence type="ECO:0000313" key="11">
    <source>
        <dbReference type="EMBL" id="KXB68239.1"/>
    </source>
</evidence>